<comment type="caution">
    <text evidence="11">The sequence shown here is derived from an EMBL/GenBank/DDBJ whole genome shotgun (WGS) entry which is preliminary data.</text>
</comment>
<gene>
    <name evidence="11" type="ORF">O3M35_007694</name>
</gene>
<dbReference type="GO" id="GO:0050906">
    <property type="term" value="P:detection of stimulus involved in sensory perception"/>
    <property type="evidence" value="ECO:0007669"/>
    <property type="project" value="UniProtKB-ARBA"/>
</dbReference>
<organism evidence="11 12">
    <name type="scientific">Rhynocoris fuscipes</name>
    <dbReference type="NCBI Taxonomy" id="488301"/>
    <lineage>
        <taxon>Eukaryota</taxon>
        <taxon>Metazoa</taxon>
        <taxon>Ecdysozoa</taxon>
        <taxon>Arthropoda</taxon>
        <taxon>Hexapoda</taxon>
        <taxon>Insecta</taxon>
        <taxon>Pterygota</taxon>
        <taxon>Neoptera</taxon>
        <taxon>Paraneoptera</taxon>
        <taxon>Hemiptera</taxon>
        <taxon>Heteroptera</taxon>
        <taxon>Panheteroptera</taxon>
        <taxon>Cimicomorpha</taxon>
        <taxon>Reduviidae</taxon>
        <taxon>Harpactorinae</taxon>
        <taxon>Harpactorini</taxon>
        <taxon>Rhynocoris</taxon>
    </lineage>
</organism>
<keyword evidence="5 9" id="KW-1133">Transmembrane helix</keyword>
<keyword evidence="12" id="KW-1185">Reference proteome</keyword>
<sequence>MNFEKFRFKLHTPQSSDVLRFISSYYPQGIFIDLTCDHNKQIIEREHVAMNTSFRWLAWIGSEDFSCLNRSTLRPDSDMIVASDDGKLYDVYKIALYHPVKIIPIGNWTKSGRISLGPKQFRDLSGIRLRISVLPILANTTGYLLPNGKFTGYVGDVADNRSDLGAAPVQHFPHRADVIRYLQGFMRIRMIFLYLSPRELGTYKALIIPLSFEVWMLIIAITVIMIICYYYVQKYSNLKRKDEYFGGGLLYAVGIVSQQGFYDESRKLSYRMMGVFMLALTMIISAYYNAAIMNGLLSPAPVKIKTLRQLMKSDFKLGRVNLPYMQVQDNLNSFFTKEDLERISRDNNPSLQSKTGLLKVKTQKFAFAAEDAQLRHDSEGIFTDHEKCDLVEINLDSYFTKDELERIRRDKNPLMEAETGLLKVKNSKFAFAAEDAPLRFAGERIFNDHEKCDLVEILVLRYHFFFPVQKNNALILERLMNFDEFRFKIYSPQSYSALRFNSSHYTQGIFIDLTCDHNKQIIEREDAMNTSFRWLAWIGSEDFSCLNRSTLRPDSDMIVATDDNKLYDVYKITPYHPVKIIPIGNWTKSGRISLGPKQFRDLSNITLRVSVLPVLADNTGFILPNGRFNGYVGDIAENRSDTAAAPVQYFSHRADVIKYIAGLMTLRIVFLFLSPRELGTYKALILPFTFEVWMLIVAITVIMIICYNYVQKYSNLKRKHEYIGGGLLYAVGIVSQQGFYDESRKLSYRIMGVFLLILCSVISAYYSAQIMNGLLSPAPVKIKTVKQLMKSDFSLGLINLPYMRIQDVSFYV</sequence>
<dbReference type="PANTHER" id="PTHR42643:SF30">
    <property type="entry name" value="IONOTROPIC RECEPTOR 40A-RELATED"/>
    <property type="match status" value="1"/>
</dbReference>
<dbReference type="PANTHER" id="PTHR42643">
    <property type="entry name" value="IONOTROPIC RECEPTOR 20A-RELATED"/>
    <property type="match status" value="1"/>
</dbReference>
<dbReference type="GO" id="GO:0015276">
    <property type="term" value="F:ligand-gated monoatomic ion channel activity"/>
    <property type="evidence" value="ECO:0007669"/>
    <property type="project" value="InterPro"/>
</dbReference>
<evidence type="ECO:0000313" key="12">
    <source>
        <dbReference type="Proteomes" id="UP001461498"/>
    </source>
</evidence>
<dbReference type="Pfam" id="PF00060">
    <property type="entry name" value="Lig_chan"/>
    <property type="match status" value="1"/>
</dbReference>
<evidence type="ECO:0000256" key="1">
    <source>
        <dbReference type="ARBA" id="ARBA00004651"/>
    </source>
</evidence>
<feature type="transmembrane region" description="Helical" evidence="9">
    <location>
        <begin position="244"/>
        <end position="262"/>
    </location>
</feature>
<dbReference type="EMBL" id="JAPXFL010000004">
    <property type="protein sequence ID" value="KAK9507937.1"/>
    <property type="molecule type" value="Genomic_DNA"/>
</dbReference>
<feature type="transmembrane region" description="Helical" evidence="9">
    <location>
        <begin position="685"/>
        <end position="710"/>
    </location>
</feature>
<evidence type="ECO:0000256" key="2">
    <source>
        <dbReference type="ARBA" id="ARBA00008685"/>
    </source>
</evidence>
<accession>A0AAW1DBP7</accession>
<comment type="similarity">
    <text evidence="2">Belongs to the glutamate-gated ion channel (TC 1.A.10.1) family.</text>
</comment>
<proteinExistence type="inferred from homology"/>
<evidence type="ECO:0000256" key="8">
    <source>
        <dbReference type="ARBA" id="ARBA00023180"/>
    </source>
</evidence>
<dbReference type="SUPFAM" id="SSF53850">
    <property type="entry name" value="Periplasmic binding protein-like II"/>
    <property type="match status" value="1"/>
</dbReference>
<feature type="transmembrane region" description="Helical" evidence="9">
    <location>
        <begin position="207"/>
        <end position="232"/>
    </location>
</feature>
<feature type="domain" description="Ionotropic glutamate receptor C-terminal" evidence="10">
    <location>
        <begin position="211"/>
        <end position="385"/>
    </location>
</feature>
<dbReference type="InterPro" id="IPR052192">
    <property type="entry name" value="Insect_Ionotropic_Sensory_Rcpt"/>
</dbReference>
<dbReference type="GO" id="GO:0005886">
    <property type="term" value="C:plasma membrane"/>
    <property type="evidence" value="ECO:0007669"/>
    <property type="project" value="UniProtKB-SubCell"/>
</dbReference>
<feature type="transmembrane region" description="Helical" evidence="9">
    <location>
        <begin position="268"/>
        <end position="288"/>
    </location>
</feature>
<evidence type="ECO:0000256" key="3">
    <source>
        <dbReference type="ARBA" id="ARBA00022475"/>
    </source>
</evidence>
<dbReference type="InterPro" id="IPR001320">
    <property type="entry name" value="Iontro_rcpt_C"/>
</dbReference>
<dbReference type="AlphaFoldDB" id="A0AAW1DBP7"/>
<name>A0AAW1DBP7_9HEMI</name>
<reference evidence="11 12" key="1">
    <citation type="submission" date="2022-12" db="EMBL/GenBank/DDBJ databases">
        <title>Chromosome-level genome assembly of true bugs.</title>
        <authorList>
            <person name="Ma L."/>
            <person name="Li H."/>
        </authorList>
    </citation>
    <scope>NUCLEOTIDE SEQUENCE [LARGE SCALE GENOMIC DNA]</scope>
    <source>
        <strain evidence="11">Lab_2022b</strain>
    </source>
</reference>
<evidence type="ECO:0000256" key="9">
    <source>
        <dbReference type="SAM" id="Phobius"/>
    </source>
</evidence>
<protein>
    <recommendedName>
        <fullName evidence="10">Ionotropic glutamate receptor C-terminal domain-containing protein</fullName>
    </recommendedName>
</protein>
<keyword evidence="4 9" id="KW-0812">Transmembrane</keyword>
<comment type="subcellular location">
    <subcellularLocation>
        <location evidence="1">Cell membrane</location>
        <topology evidence="1">Multi-pass membrane protein</topology>
    </subcellularLocation>
</comment>
<dbReference type="Gene3D" id="3.40.190.10">
    <property type="entry name" value="Periplasmic binding protein-like II"/>
    <property type="match status" value="1"/>
</dbReference>
<evidence type="ECO:0000259" key="10">
    <source>
        <dbReference type="Pfam" id="PF00060"/>
    </source>
</evidence>
<keyword evidence="6 9" id="KW-0472">Membrane</keyword>
<feature type="transmembrane region" description="Helical" evidence="9">
    <location>
        <begin position="746"/>
        <end position="766"/>
    </location>
</feature>
<evidence type="ECO:0000256" key="7">
    <source>
        <dbReference type="ARBA" id="ARBA00023170"/>
    </source>
</evidence>
<evidence type="ECO:0000256" key="6">
    <source>
        <dbReference type="ARBA" id="ARBA00023136"/>
    </source>
</evidence>
<evidence type="ECO:0000256" key="5">
    <source>
        <dbReference type="ARBA" id="ARBA00022989"/>
    </source>
</evidence>
<keyword evidence="7" id="KW-0675">Receptor</keyword>
<dbReference type="Proteomes" id="UP001461498">
    <property type="component" value="Unassembled WGS sequence"/>
</dbReference>
<evidence type="ECO:0000313" key="11">
    <source>
        <dbReference type="EMBL" id="KAK9507937.1"/>
    </source>
</evidence>
<keyword evidence="3" id="KW-1003">Cell membrane</keyword>
<evidence type="ECO:0000256" key="4">
    <source>
        <dbReference type="ARBA" id="ARBA00022692"/>
    </source>
</evidence>
<feature type="transmembrane region" description="Helical" evidence="9">
    <location>
        <begin position="656"/>
        <end position="673"/>
    </location>
</feature>
<dbReference type="Gene3D" id="1.10.287.70">
    <property type="match status" value="2"/>
</dbReference>
<keyword evidence="8" id="KW-0325">Glycoprotein</keyword>